<comment type="caution">
    <text evidence="1">The sequence shown here is derived from an EMBL/GenBank/DDBJ whole genome shotgun (WGS) entry which is preliminary data.</text>
</comment>
<reference evidence="1" key="1">
    <citation type="journal article" date="2014" name="Int. J. Syst. Evol. Microbiol.">
        <title>Complete genome sequence of Corynebacterium casei LMG S-19264T (=DSM 44701T), isolated from a smear-ripened cheese.</title>
        <authorList>
            <consortium name="US DOE Joint Genome Institute (JGI-PGF)"/>
            <person name="Walter F."/>
            <person name="Albersmeier A."/>
            <person name="Kalinowski J."/>
            <person name="Ruckert C."/>
        </authorList>
    </citation>
    <scope>NUCLEOTIDE SEQUENCE</scope>
    <source>
        <strain evidence="1">CCM 7217</strain>
    </source>
</reference>
<reference evidence="1" key="2">
    <citation type="submission" date="2020-09" db="EMBL/GenBank/DDBJ databases">
        <authorList>
            <person name="Sun Q."/>
            <person name="Sedlacek I."/>
        </authorList>
    </citation>
    <scope>NUCLEOTIDE SEQUENCE</scope>
    <source>
        <strain evidence="1">CCM 7217</strain>
    </source>
</reference>
<evidence type="ECO:0000313" key="1">
    <source>
        <dbReference type="EMBL" id="GGC71343.1"/>
    </source>
</evidence>
<dbReference type="AlphaFoldDB" id="A0A830EF14"/>
<evidence type="ECO:0000313" key="2">
    <source>
        <dbReference type="Proteomes" id="UP000646833"/>
    </source>
</evidence>
<sequence length="73" mass="7887">MCEVDSVTLGVTIANFEIAYFGFSYYQQPVSTIASEIGTTGALELAKHLCCGSVWTLVETTCVTHVSTIPHDE</sequence>
<protein>
    <submittedName>
        <fullName evidence="1">Uncharacterized protein</fullName>
    </submittedName>
</protein>
<gene>
    <name evidence="1" type="ORF">GCM10007209_36620</name>
</gene>
<dbReference type="Proteomes" id="UP000646833">
    <property type="component" value="Unassembled WGS sequence"/>
</dbReference>
<accession>A0A830EF14</accession>
<organism evidence="1 2">
    <name type="scientific">Haloferax sulfurifontis</name>
    <dbReference type="NCBI Taxonomy" id="255616"/>
    <lineage>
        <taxon>Archaea</taxon>
        <taxon>Methanobacteriati</taxon>
        <taxon>Methanobacteriota</taxon>
        <taxon>Stenosarchaea group</taxon>
        <taxon>Halobacteria</taxon>
        <taxon>Halobacteriales</taxon>
        <taxon>Haloferacaceae</taxon>
        <taxon>Haloferax</taxon>
    </lineage>
</organism>
<proteinExistence type="predicted"/>
<dbReference type="EMBL" id="BMCI01000008">
    <property type="protein sequence ID" value="GGC71343.1"/>
    <property type="molecule type" value="Genomic_DNA"/>
</dbReference>
<name>A0A830EF14_9EURY</name>